<dbReference type="InterPro" id="IPR046335">
    <property type="entry name" value="LacI/GalR-like_sensor"/>
</dbReference>
<dbReference type="PANTHER" id="PTHR30146:SF109">
    <property type="entry name" value="HTH-TYPE TRANSCRIPTIONAL REGULATOR GALS"/>
    <property type="match status" value="1"/>
</dbReference>
<organism evidence="5 6">
    <name type="scientific">Cohaesibacter marisflavi</name>
    <dbReference type="NCBI Taxonomy" id="655353"/>
    <lineage>
        <taxon>Bacteria</taxon>
        <taxon>Pseudomonadati</taxon>
        <taxon>Pseudomonadota</taxon>
        <taxon>Alphaproteobacteria</taxon>
        <taxon>Hyphomicrobiales</taxon>
        <taxon>Cohaesibacteraceae</taxon>
    </lineage>
</organism>
<accession>A0A1I5EZ66</accession>
<gene>
    <name evidence="5" type="ORF">SAMN04488056_103412</name>
</gene>
<dbReference type="InterPro" id="IPR000843">
    <property type="entry name" value="HTH_LacI"/>
</dbReference>
<dbReference type="Gene3D" id="1.10.260.40">
    <property type="entry name" value="lambda repressor-like DNA-binding domains"/>
    <property type="match status" value="1"/>
</dbReference>
<sequence>MTASRALNDKPGVSDKTREDIQRIASEMGYVANPLAQKLSNGRTHIIGVVAQLHTSFTGEMVMGIGTTIRGAGYEMLVYSLPDNDTQPPSSVVNLLQQVADGIIVLLPYEADYLEKLREASLPVVTVETVFDEPTFPAVITDGYQGGRQAMTHLIELGHKRIGFITGNLKLLSARSRLKAYQDMVAQYNLDTDPSLICEGDYMQLGGYDAAKQLLALKERPTAIFASNDVSALGAMSAIREAGLSVPEDISLVGFDDITLSEQMHPALTTVHQPLQQMGRSAVNMLMAMIAGLDVPFNQITLPTELVVRDSTKSPKSE</sequence>
<dbReference type="Pfam" id="PF00356">
    <property type="entry name" value="LacI"/>
    <property type="match status" value="1"/>
</dbReference>
<evidence type="ECO:0000256" key="1">
    <source>
        <dbReference type="ARBA" id="ARBA00023015"/>
    </source>
</evidence>
<dbReference type="SUPFAM" id="SSF53822">
    <property type="entry name" value="Periplasmic binding protein-like I"/>
    <property type="match status" value="1"/>
</dbReference>
<dbReference type="Proteomes" id="UP000199236">
    <property type="component" value="Unassembled WGS sequence"/>
</dbReference>
<dbReference type="PANTHER" id="PTHR30146">
    <property type="entry name" value="LACI-RELATED TRANSCRIPTIONAL REPRESSOR"/>
    <property type="match status" value="1"/>
</dbReference>
<dbReference type="AlphaFoldDB" id="A0A1I5EZ66"/>
<dbReference type="Pfam" id="PF13377">
    <property type="entry name" value="Peripla_BP_3"/>
    <property type="match status" value="1"/>
</dbReference>
<dbReference type="SUPFAM" id="SSF47413">
    <property type="entry name" value="lambda repressor-like DNA-binding domains"/>
    <property type="match status" value="1"/>
</dbReference>
<dbReference type="Gene3D" id="3.40.50.2300">
    <property type="match status" value="2"/>
</dbReference>
<dbReference type="GO" id="GO:0003700">
    <property type="term" value="F:DNA-binding transcription factor activity"/>
    <property type="evidence" value="ECO:0007669"/>
    <property type="project" value="TreeGrafter"/>
</dbReference>
<dbReference type="CDD" id="cd01392">
    <property type="entry name" value="HTH_LacI"/>
    <property type="match status" value="1"/>
</dbReference>
<evidence type="ECO:0000256" key="2">
    <source>
        <dbReference type="ARBA" id="ARBA00023125"/>
    </source>
</evidence>
<evidence type="ECO:0000313" key="5">
    <source>
        <dbReference type="EMBL" id="SFO16679.1"/>
    </source>
</evidence>
<dbReference type="SMART" id="SM00354">
    <property type="entry name" value="HTH_LACI"/>
    <property type="match status" value="1"/>
</dbReference>
<dbReference type="STRING" id="655353.SAMN04488056_103412"/>
<dbReference type="PROSITE" id="PS50932">
    <property type="entry name" value="HTH_LACI_2"/>
    <property type="match status" value="1"/>
</dbReference>
<keyword evidence="3" id="KW-0804">Transcription</keyword>
<dbReference type="CDD" id="cd06267">
    <property type="entry name" value="PBP1_LacI_sugar_binding-like"/>
    <property type="match status" value="1"/>
</dbReference>
<keyword evidence="6" id="KW-1185">Reference proteome</keyword>
<dbReference type="InterPro" id="IPR010982">
    <property type="entry name" value="Lambda_DNA-bd_dom_sf"/>
</dbReference>
<feature type="domain" description="HTH lacI-type" evidence="4">
    <location>
        <begin position="1"/>
        <end position="41"/>
    </location>
</feature>
<evidence type="ECO:0000256" key="3">
    <source>
        <dbReference type="ARBA" id="ARBA00023163"/>
    </source>
</evidence>
<dbReference type="EMBL" id="FOVR01000003">
    <property type="protein sequence ID" value="SFO16679.1"/>
    <property type="molecule type" value="Genomic_DNA"/>
</dbReference>
<keyword evidence="1" id="KW-0805">Transcription regulation</keyword>
<name>A0A1I5EZ66_9HYPH</name>
<keyword evidence="2" id="KW-0238">DNA-binding</keyword>
<reference evidence="5 6" key="1">
    <citation type="submission" date="2016-10" db="EMBL/GenBank/DDBJ databases">
        <authorList>
            <person name="de Groot N.N."/>
        </authorList>
    </citation>
    <scope>NUCLEOTIDE SEQUENCE [LARGE SCALE GENOMIC DNA]</scope>
    <source>
        <strain evidence="5 6">CGMCC 1.9157</strain>
    </source>
</reference>
<evidence type="ECO:0000313" key="6">
    <source>
        <dbReference type="Proteomes" id="UP000199236"/>
    </source>
</evidence>
<proteinExistence type="predicted"/>
<dbReference type="GO" id="GO:0000976">
    <property type="term" value="F:transcription cis-regulatory region binding"/>
    <property type="evidence" value="ECO:0007669"/>
    <property type="project" value="TreeGrafter"/>
</dbReference>
<evidence type="ECO:0000259" key="4">
    <source>
        <dbReference type="PROSITE" id="PS50932"/>
    </source>
</evidence>
<dbReference type="InterPro" id="IPR028082">
    <property type="entry name" value="Peripla_BP_I"/>
</dbReference>
<protein>
    <submittedName>
        <fullName evidence="5">Transcriptional regulator, LacI family</fullName>
    </submittedName>
</protein>